<keyword evidence="4" id="KW-1185">Reference proteome</keyword>
<evidence type="ECO:0000259" key="2">
    <source>
        <dbReference type="Pfam" id="PF02540"/>
    </source>
</evidence>
<dbReference type="Gene3D" id="3.40.50.620">
    <property type="entry name" value="HUPs"/>
    <property type="match status" value="1"/>
</dbReference>
<dbReference type="InterPro" id="IPR014729">
    <property type="entry name" value="Rossmann-like_a/b/a_fold"/>
</dbReference>
<gene>
    <name evidence="3" type="ORF">SAMN02745219_01425</name>
</gene>
<dbReference type="Proteomes" id="UP000184529">
    <property type="component" value="Unassembled WGS sequence"/>
</dbReference>
<feature type="active site" description="Nucleophile and sulfur donor" evidence="1">
    <location>
        <position position="176"/>
    </location>
</feature>
<dbReference type="InterPro" id="IPR005232">
    <property type="entry name" value="LarE"/>
</dbReference>
<evidence type="ECO:0000313" key="3">
    <source>
        <dbReference type="EMBL" id="SHI94804.1"/>
    </source>
</evidence>
<dbReference type="GO" id="GO:0006163">
    <property type="term" value="P:purine nucleotide metabolic process"/>
    <property type="evidence" value="ECO:0007669"/>
    <property type="project" value="UniProtKB-ARBA"/>
</dbReference>
<accession>A0A1M6FAM8</accession>
<dbReference type="SUPFAM" id="SSF52402">
    <property type="entry name" value="Adenine nucleotide alpha hydrolases-like"/>
    <property type="match status" value="1"/>
</dbReference>
<organism evidence="3 4">
    <name type="scientific">Desulfofundulus thermosubterraneus DSM 16057</name>
    <dbReference type="NCBI Taxonomy" id="1121432"/>
    <lineage>
        <taxon>Bacteria</taxon>
        <taxon>Bacillati</taxon>
        <taxon>Bacillota</taxon>
        <taxon>Clostridia</taxon>
        <taxon>Eubacteriales</taxon>
        <taxon>Peptococcaceae</taxon>
        <taxon>Desulfofundulus</taxon>
    </lineage>
</organism>
<dbReference type="PANTHER" id="PTHR43169">
    <property type="entry name" value="EXSB FAMILY PROTEIN"/>
    <property type="match status" value="1"/>
</dbReference>
<evidence type="ECO:0000313" key="4">
    <source>
        <dbReference type="Proteomes" id="UP000184529"/>
    </source>
</evidence>
<dbReference type="GO" id="GO:0016783">
    <property type="term" value="F:sulfurtransferase activity"/>
    <property type="evidence" value="ECO:0007669"/>
    <property type="project" value="InterPro"/>
</dbReference>
<name>A0A1M6FAM8_9FIRM</name>
<dbReference type="PIRSF" id="PIRSF006661">
    <property type="entry name" value="PP-lp_UCP006661"/>
    <property type="match status" value="1"/>
</dbReference>
<dbReference type="RefSeq" id="WP_072868377.1">
    <property type="nucleotide sequence ID" value="NZ_FQZM01000015.1"/>
</dbReference>
<feature type="domain" description="NAD/GMP synthase" evidence="2">
    <location>
        <begin position="17"/>
        <end position="83"/>
    </location>
</feature>
<dbReference type="Pfam" id="PF02540">
    <property type="entry name" value="NAD_synthase"/>
    <property type="match status" value="1"/>
</dbReference>
<protein>
    <recommendedName>
        <fullName evidence="2">NAD/GMP synthase domain-containing protein</fullName>
    </recommendedName>
</protein>
<sequence>MSLLNKFDHLKKILENLDGCLVAFSGGVDSTLLLKVAHMVLGEEKVLAVTATSDIYPAEEVEEAKDLARLIGAKHLAIATKGLDNPVFATNPPERCYHCKKEVYARLWEEARIHGLNCVLDGLNADDTGDYRPGIKAAKELGIRSPLQEAGLTKRDIRALSRRLGLPTAGKPASPCLATRFPYGTPITREGLVRVAEGERFLRQLGIPELRVRDHGNLARIEVPKDYLAFIIQRSNEISEKLKQLGYTYVTLDIQGFRSGSMNETLNP</sequence>
<reference evidence="4" key="1">
    <citation type="submission" date="2016-11" db="EMBL/GenBank/DDBJ databases">
        <authorList>
            <person name="Varghese N."/>
            <person name="Submissions S."/>
        </authorList>
    </citation>
    <scope>NUCLEOTIDE SEQUENCE [LARGE SCALE GENOMIC DNA]</scope>
    <source>
        <strain evidence="4">DSM 16057</strain>
    </source>
</reference>
<proteinExistence type="predicted"/>
<dbReference type="PANTHER" id="PTHR43169:SF2">
    <property type="entry name" value="NAD_GMP SYNTHASE DOMAIN-CONTAINING PROTEIN"/>
    <property type="match status" value="1"/>
</dbReference>
<dbReference type="EMBL" id="FQZM01000015">
    <property type="protein sequence ID" value="SHI94804.1"/>
    <property type="molecule type" value="Genomic_DNA"/>
</dbReference>
<dbReference type="NCBIfam" id="TIGR00268">
    <property type="entry name" value="ATP-dependent sacrificial sulfur transferase LarE"/>
    <property type="match status" value="1"/>
</dbReference>
<dbReference type="AlphaFoldDB" id="A0A1M6FAM8"/>
<dbReference type="InterPro" id="IPR052188">
    <property type="entry name" value="Ni-pincer_cofactor_biosynth"/>
</dbReference>
<evidence type="ECO:0000256" key="1">
    <source>
        <dbReference type="PIRSR" id="PIRSR006661-1"/>
    </source>
</evidence>
<dbReference type="CDD" id="cd01990">
    <property type="entry name" value="LarE-like"/>
    <property type="match status" value="1"/>
</dbReference>
<dbReference type="STRING" id="1121432.SAMN02745219_01425"/>
<dbReference type="OrthoDB" id="9776919at2"/>
<dbReference type="InterPro" id="IPR022310">
    <property type="entry name" value="NAD/GMP_synthase"/>
</dbReference>